<dbReference type="PANTHER" id="PTHR33337">
    <property type="entry name" value="GFA DOMAIN-CONTAINING PROTEIN"/>
    <property type="match status" value="1"/>
</dbReference>
<dbReference type="EMBL" id="WUEP01000002">
    <property type="protein sequence ID" value="NEH90199.1"/>
    <property type="molecule type" value="Genomic_DNA"/>
</dbReference>
<evidence type="ECO:0000256" key="2">
    <source>
        <dbReference type="ARBA" id="ARBA00022723"/>
    </source>
</evidence>
<evidence type="ECO:0000313" key="7">
    <source>
        <dbReference type="Proteomes" id="UP000468864"/>
    </source>
</evidence>
<dbReference type="GO" id="GO:0046872">
    <property type="term" value="F:metal ion binding"/>
    <property type="evidence" value="ECO:0007669"/>
    <property type="project" value="UniProtKB-KW"/>
</dbReference>
<dbReference type="InterPro" id="IPR011057">
    <property type="entry name" value="Mss4-like_sf"/>
</dbReference>
<keyword evidence="3" id="KW-0862">Zinc</keyword>
<evidence type="ECO:0000256" key="4">
    <source>
        <dbReference type="ARBA" id="ARBA00023239"/>
    </source>
</evidence>
<dbReference type="Proteomes" id="UP000468864">
    <property type="component" value="Unassembled WGS sequence"/>
</dbReference>
<evidence type="ECO:0000259" key="5">
    <source>
        <dbReference type="PROSITE" id="PS51891"/>
    </source>
</evidence>
<dbReference type="Gene3D" id="3.90.1590.10">
    <property type="entry name" value="glutathione-dependent formaldehyde- activating enzyme (gfa)"/>
    <property type="match status" value="1"/>
</dbReference>
<dbReference type="AlphaFoldDB" id="A0A6N9ZAW8"/>
<accession>A0A6N9ZAW8</accession>
<proteinExistence type="inferred from homology"/>
<evidence type="ECO:0000256" key="1">
    <source>
        <dbReference type="ARBA" id="ARBA00005495"/>
    </source>
</evidence>
<evidence type="ECO:0000313" key="6">
    <source>
        <dbReference type="EMBL" id="NEH90199.1"/>
    </source>
</evidence>
<dbReference type="SUPFAM" id="SSF51316">
    <property type="entry name" value="Mss4-like"/>
    <property type="match status" value="1"/>
</dbReference>
<dbReference type="InterPro" id="IPR006913">
    <property type="entry name" value="CENP-V/GFA"/>
</dbReference>
<dbReference type="PANTHER" id="PTHR33337:SF40">
    <property type="entry name" value="CENP-V_GFA DOMAIN-CONTAINING PROTEIN-RELATED"/>
    <property type="match status" value="1"/>
</dbReference>
<comment type="similarity">
    <text evidence="1">Belongs to the Gfa family.</text>
</comment>
<keyword evidence="2" id="KW-0479">Metal-binding</keyword>
<organism evidence="6 7">
    <name type="scientific">Rhizobium laguerreae</name>
    <dbReference type="NCBI Taxonomy" id="1076926"/>
    <lineage>
        <taxon>Bacteria</taxon>
        <taxon>Pseudomonadati</taxon>
        <taxon>Pseudomonadota</taxon>
        <taxon>Alphaproteobacteria</taxon>
        <taxon>Hyphomicrobiales</taxon>
        <taxon>Rhizobiaceae</taxon>
        <taxon>Rhizobium/Agrobacterium group</taxon>
        <taxon>Rhizobium</taxon>
    </lineage>
</organism>
<keyword evidence="4" id="KW-0456">Lyase</keyword>
<dbReference type="GO" id="GO:0016846">
    <property type="term" value="F:carbon-sulfur lyase activity"/>
    <property type="evidence" value="ECO:0007669"/>
    <property type="project" value="InterPro"/>
</dbReference>
<feature type="domain" description="CENP-V/GFA" evidence="5">
    <location>
        <begin position="4"/>
        <end position="110"/>
    </location>
</feature>
<protein>
    <submittedName>
        <fullName evidence="6">GFA family protein</fullName>
    </submittedName>
</protein>
<gene>
    <name evidence="6" type="ORF">GR206_03955</name>
</gene>
<comment type="caution">
    <text evidence="6">The sequence shown here is derived from an EMBL/GenBank/DDBJ whole genome shotgun (WGS) entry which is preliminary data.</text>
</comment>
<dbReference type="Pfam" id="PF04828">
    <property type="entry name" value="GFA"/>
    <property type="match status" value="1"/>
</dbReference>
<dbReference type="PROSITE" id="PS51891">
    <property type="entry name" value="CENP_V_GFA"/>
    <property type="match status" value="1"/>
</dbReference>
<dbReference type="RefSeq" id="WP_163874353.1">
    <property type="nucleotide sequence ID" value="NZ_WUEP01000002.1"/>
</dbReference>
<name>A0A6N9ZAW8_9HYPH</name>
<sequence>MTVLSGKCLCGQVRISVRGEPLRVGICHCTDCRQESGSAFTFYGIWPAGQFEHSGETAAFQGRHFCTGCGSRLFSADDQEAEIKLGILSEAPTPLVPGYELWIKRREPWLRPVQGAEQYEEDRK</sequence>
<evidence type="ECO:0000256" key="3">
    <source>
        <dbReference type="ARBA" id="ARBA00022833"/>
    </source>
</evidence>
<reference evidence="6 7" key="1">
    <citation type="submission" date="2019-12" db="EMBL/GenBank/DDBJ databases">
        <title>Rhizobium genotypes associated with high levels of biological nitrogen fixation by grain legumes in a temperate-maritime cropping system.</title>
        <authorList>
            <person name="Maluk M."/>
            <person name="Francesc Ferrando Molina F."/>
            <person name="Lopez Del Egido L."/>
            <person name="Lafos M."/>
            <person name="Langarica-Fuentes A."/>
            <person name="Gebre Yohannes G."/>
            <person name="Young M.W."/>
            <person name="Martin P."/>
            <person name="Gantlett R."/>
            <person name="Kenicer G."/>
            <person name="Hawes C."/>
            <person name="Begg G.S."/>
            <person name="Quilliam R.S."/>
            <person name="Squire G.R."/>
            <person name="Poole P.S."/>
            <person name="Young P.W."/>
            <person name="Iannetta P.M."/>
            <person name="James E.K."/>
        </authorList>
    </citation>
    <scope>NUCLEOTIDE SEQUENCE [LARGE SCALE GENOMIC DNA]</scope>
    <source>
        <strain evidence="6 7">JHI2449</strain>
    </source>
</reference>